<sequence>MAGKVIDGVGISNYVLQMLNCESLSRYTEKCKEIGNIDPYNIPRHAWKDITTLLGGDLPDLRHSDIYQYLINFKSAYNHKELRAYRSLEAYKYFIAGWVSELLIADIKQGNGSTLCIVTAKVRHSQSLNEEALRPWFAMEKEGPIIAAHCSCVAGLGEACSHVAATMFAVESGANWTKKESCTSQPCGWVLPSCSSFKSAPLAKIDFTSPATKYKNFDKQELHPSSCATPRTKKQLVSMEARQKFLETLKNSGIKSASLSLIPGCNEDFIPEGSFLPKPLSTLFSKDHTSLTRTDILQVAWQVYNTTCISQQQVDLIEKSSRKQTKSRIWWQQRAGRVTASMLKKVLHTSPTNPAPSLIRAVCYPQDVMFKTPATRWGCEHEKDAVKAYIQDQKHHTQLTIAEGGFTVDLQNPFFGASTDGRVQCSCCNHRVILEKEAWCYCRKGEEGDMVLCSNKECKVRLFHLRCTRLTKVPKRKWLCKICSAKKRSLI</sequence>
<organism evidence="7 8">
    <name type="scientific">Petrolisthes cinctipes</name>
    <name type="common">Flat porcelain crab</name>
    <dbReference type="NCBI Taxonomy" id="88211"/>
    <lineage>
        <taxon>Eukaryota</taxon>
        <taxon>Metazoa</taxon>
        <taxon>Ecdysozoa</taxon>
        <taxon>Arthropoda</taxon>
        <taxon>Crustacea</taxon>
        <taxon>Multicrustacea</taxon>
        <taxon>Malacostraca</taxon>
        <taxon>Eumalacostraca</taxon>
        <taxon>Eucarida</taxon>
        <taxon>Decapoda</taxon>
        <taxon>Pleocyemata</taxon>
        <taxon>Anomura</taxon>
        <taxon>Galatheoidea</taxon>
        <taxon>Porcellanidae</taxon>
        <taxon>Petrolisthes</taxon>
    </lineage>
</organism>
<dbReference type="AlphaFoldDB" id="A0AAE1KXT1"/>
<keyword evidence="1" id="KW-0479">Metal-binding</keyword>
<dbReference type="SUPFAM" id="SSF57903">
    <property type="entry name" value="FYVE/PHD zinc finger"/>
    <property type="match status" value="1"/>
</dbReference>
<dbReference type="Gene3D" id="3.90.320.10">
    <property type="match status" value="1"/>
</dbReference>
<protein>
    <recommendedName>
        <fullName evidence="9">Zinc finger PHD-type domain-containing protein</fullName>
    </recommendedName>
</protein>
<accession>A0AAE1KXT1</accession>
<dbReference type="InterPro" id="IPR007527">
    <property type="entry name" value="Znf_SWIM"/>
</dbReference>
<dbReference type="CDD" id="cd22343">
    <property type="entry name" value="PDDEXK_lambda_exonuclease-like"/>
    <property type="match status" value="1"/>
</dbReference>
<dbReference type="PANTHER" id="PTHR47526">
    <property type="entry name" value="ATP-DEPENDENT DNA HELICASE"/>
    <property type="match status" value="1"/>
</dbReference>
<keyword evidence="2 4" id="KW-0863">Zinc-finger</keyword>
<reference evidence="7" key="1">
    <citation type="submission" date="2023-10" db="EMBL/GenBank/DDBJ databases">
        <title>Genome assemblies of two species of porcelain crab, Petrolisthes cinctipes and Petrolisthes manimaculis (Anomura: Porcellanidae).</title>
        <authorList>
            <person name="Angst P."/>
        </authorList>
    </citation>
    <scope>NUCLEOTIDE SEQUENCE</scope>
    <source>
        <strain evidence="7">PB745_01</strain>
        <tissue evidence="7">Gill</tissue>
    </source>
</reference>
<evidence type="ECO:0000256" key="3">
    <source>
        <dbReference type="ARBA" id="ARBA00022833"/>
    </source>
</evidence>
<evidence type="ECO:0000259" key="6">
    <source>
        <dbReference type="PROSITE" id="PS50966"/>
    </source>
</evidence>
<evidence type="ECO:0000256" key="1">
    <source>
        <dbReference type="ARBA" id="ARBA00022723"/>
    </source>
</evidence>
<evidence type="ECO:0008006" key="9">
    <source>
        <dbReference type="Google" id="ProtNLM"/>
    </source>
</evidence>
<dbReference type="InterPro" id="IPR019787">
    <property type="entry name" value="Znf_PHD-finger"/>
</dbReference>
<dbReference type="InterPro" id="IPR011604">
    <property type="entry name" value="PDDEXK-like_dom_sf"/>
</dbReference>
<evidence type="ECO:0000256" key="4">
    <source>
        <dbReference type="PROSITE-ProRule" id="PRU00325"/>
    </source>
</evidence>
<gene>
    <name evidence="7" type="ORF">Pcinc_008160</name>
</gene>
<feature type="domain" description="SWIM-type" evidence="6">
    <location>
        <begin position="135"/>
        <end position="171"/>
    </location>
</feature>
<dbReference type="Proteomes" id="UP001286313">
    <property type="component" value="Unassembled WGS sequence"/>
</dbReference>
<dbReference type="EMBL" id="JAWQEG010000613">
    <property type="protein sequence ID" value="KAK3887737.1"/>
    <property type="molecule type" value="Genomic_DNA"/>
</dbReference>
<feature type="domain" description="PHD-type" evidence="5">
    <location>
        <begin position="422"/>
        <end position="486"/>
    </location>
</feature>
<evidence type="ECO:0000256" key="2">
    <source>
        <dbReference type="ARBA" id="ARBA00022771"/>
    </source>
</evidence>
<dbReference type="InterPro" id="IPR019080">
    <property type="entry name" value="YqaJ_viral_recombinase"/>
</dbReference>
<keyword evidence="3" id="KW-0862">Zinc</keyword>
<dbReference type="GO" id="GO:0006281">
    <property type="term" value="P:DNA repair"/>
    <property type="evidence" value="ECO:0007669"/>
    <property type="project" value="UniProtKB-ARBA"/>
</dbReference>
<dbReference type="InterPro" id="IPR011335">
    <property type="entry name" value="Restrct_endonuc-II-like"/>
</dbReference>
<dbReference type="Pfam" id="PF09588">
    <property type="entry name" value="YqaJ"/>
    <property type="match status" value="1"/>
</dbReference>
<evidence type="ECO:0000313" key="7">
    <source>
        <dbReference type="EMBL" id="KAK3887737.1"/>
    </source>
</evidence>
<dbReference type="PANTHER" id="PTHR47526:SF4">
    <property type="entry name" value="SWIM-TYPE DOMAIN-CONTAINING PROTEIN"/>
    <property type="match status" value="1"/>
</dbReference>
<dbReference type="SUPFAM" id="SSF52980">
    <property type="entry name" value="Restriction endonuclease-like"/>
    <property type="match status" value="1"/>
</dbReference>
<dbReference type="PROSITE" id="PS50016">
    <property type="entry name" value="ZF_PHD_2"/>
    <property type="match status" value="1"/>
</dbReference>
<evidence type="ECO:0000313" key="8">
    <source>
        <dbReference type="Proteomes" id="UP001286313"/>
    </source>
</evidence>
<dbReference type="InterPro" id="IPR011011">
    <property type="entry name" value="Znf_FYVE_PHD"/>
</dbReference>
<dbReference type="SMART" id="SM00249">
    <property type="entry name" value="PHD"/>
    <property type="match status" value="1"/>
</dbReference>
<dbReference type="GO" id="GO:0008270">
    <property type="term" value="F:zinc ion binding"/>
    <property type="evidence" value="ECO:0007669"/>
    <property type="project" value="UniProtKB-KW"/>
</dbReference>
<evidence type="ECO:0000259" key="5">
    <source>
        <dbReference type="PROSITE" id="PS50016"/>
    </source>
</evidence>
<comment type="caution">
    <text evidence="7">The sequence shown here is derived from an EMBL/GenBank/DDBJ whole genome shotgun (WGS) entry which is preliminary data.</text>
</comment>
<name>A0AAE1KXT1_PETCI</name>
<keyword evidence="8" id="KW-1185">Reference proteome</keyword>
<dbReference type="InterPro" id="IPR001965">
    <property type="entry name" value="Znf_PHD"/>
</dbReference>
<dbReference type="PROSITE" id="PS50966">
    <property type="entry name" value="ZF_SWIM"/>
    <property type="match status" value="1"/>
</dbReference>
<proteinExistence type="predicted"/>